<organism evidence="1 2">
    <name type="scientific">Flavobacterium piscisymbiosum</name>
    <dbReference type="NCBI Taxonomy" id="2893753"/>
    <lineage>
        <taxon>Bacteria</taxon>
        <taxon>Pseudomonadati</taxon>
        <taxon>Bacteroidota</taxon>
        <taxon>Flavobacteriia</taxon>
        <taxon>Flavobacteriales</taxon>
        <taxon>Flavobacteriaceae</taxon>
        <taxon>Flavobacterium</taxon>
    </lineage>
</organism>
<evidence type="ECO:0000313" key="2">
    <source>
        <dbReference type="Proteomes" id="UP001430679"/>
    </source>
</evidence>
<evidence type="ECO:0008006" key="3">
    <source>
        <dbReference type="Google" id="ProtNLM"/>
    </source>
</evidence>
<keyword evidence="2" id="KW-1185">Reference proteome</keyword>
<dbReference type="PROSITE" id="PS51257">
    <property type="entry name" value="PROKAR_LIPOPROTEIN"/>
    <property type="match status" value="1"/>
</dbReference>
<gene>
    <name evidence="1" type="ORF">LNP81_03350</name>
</gene>
<sequence length="143" mass="16996">MQRITCFLILIIIFSCNERKANSEIKPDSKNYNDQGIQEIGQLYNPENITTRPIKLYNNDEEKNYEIDIFNSDLLLRDKENLKPHSDKIALLLKNHLIKNNVIYNDIIVRIYQKNDGKQSFQYSDKELIEIKNKRHLNQSQKN</sequence>
<reference evidence="1" key="1">
    <citation type="submission" date="2021-11" db="EMBL/GenBank/DDBJ databases">
        <title>Description of novel Flavobacterium species.</title>
        <authorList>
            <person name="Saticioglu I.B."/>
            <person name="Ay H."/>
            <person name="Altun S."/>
            <person name="Duman M."/>
        </authorList>
    </citation>
    <scope>NUCLEOTIDE SEQUENCE</scope>
    <source>
        <strain evidence="1">F-30</strain>
    </source>
</reference>
<comment type="caution">
    <text evidence="1">The sequence shown here is derived from an EMBL/GenBank/DDBJ whole genome shotgun (WGS) entry which is preliminary data.</text>
</comment>
<dbReference type="RefSeq" id="WP_230033430.1">
    <property type="nucleotide sequence ID" value="NZ_JAJJMM010000001.1"/>
</dbReference>
<dbReference type="EMBL" id="JAJJMM010000001">
    <property type="protein sequence ID" value="MCC9062019.1"/>
    <property type="molecule type" value="Genomic_DNA"/>
</dbReference>
<proteinExistence type="predicted"/>
<accession>A0ABS8M9A4</accession>
<name>A0ABS8M9A4_9FLAO</name>
<evidence type="ECO:0000313" key="1">
    <source>
        <dbReference type="EMBL" id="MCC9062019.1"/>
    </source>
</evidence>
<protein>
    <recommendedName>
        <fullName evidence="3">Lipoprotein</fullName>
    </recommendedName>
</protein>
<dbReference type="Proteomes" id="UP001430679">
    <property type="component" value="Unassembled WGS sequence"/>
</dbReference>